<sequence>MTTVETITAGTKEDQENMPPLKDCTPSAVNEPAVPLNFPGLTPSQFGISVGSFTPSSSSNLKDKSRLAQIKARRRSSIGVRGSPETNSLIRFMAQHRMKTPPTSQTPERWPRLDWSAEPHAMLRRWLQKLLSALFDSESHRVSAPHGPVGGTPFFPRVASTLRQKMASFQSLMDGVESDACDPVPAQDHGTGGCIRTGDYRSDGISCSAGKENDPPTKPTPSKRRRLGPPESCSGQISEAAFPVPLPGLKEEEAAACGAQSPGRPPCGDHAGASGPQRSPASLPPPAEMKPSGEADPATASAAKKKKQVRFGGPLSPEFFDKNLPPNTPLLRGGTPARGATPGGSAALRSLLRTPQRSPSQTTPPQPERHSPNGGGASPTFAIPRGGGEGAHGKVVEDSDETAPADTECIFDTRPLNLDAAFLEESLSHAPSKLETKSNESFQTAVVNGCEFTPEEKQPQAGAEGPAPALTSKRRRKLQTSPEEEPATEAPPRSQRKRKSSALTRAQATPLAPQQPAESQAPKRSTRSAAKSACGRIKVASAAVRRWSKGVDRSLYGSRSYASKNPALSPITERRPLSWPAPDAWASDEESVEEAAGTGSASPTGLFGSAGRAGGLRKRPSEELQDHTDGDQTSVQLQLLRQEEPVDEAELCVQISADARHPQPELCDALQASPSACPPPGEGSANPEPAPGRARRGRRSSAPRGPPEERQSVRAVDEDGQGGPADDQQEQLLSAPASLEEAGAPGVELAPWQTDFNFEDVFRAVSTRGQRSVRRSLRNQSSEQSAAGAGLAWLPHTSPEARREARRRGRSRRRPSAAPPVQHVQPPLPEDTQDPSLKEPSPKGSD</sequence>
<dbReference type="EMBL" id="CAJRST010011112">
    <property type="protein sequence ID" value="CAG5920036.1"/>
    <property type="molecule type" value="Genomic_DNA"/>
</dbReference>
<dbReference type="PANTHER" id="PTHR21603">
    <property type="entry name" value="ANTIGEN KI-67-LIKE PROTEIN"/>
    <property type="match status" value="1"/>
</dbReference>
<accession>A0A8S4AXJ7</accession>
<dbReference type="GO" id="GO:0005634">
    <property type="term" value="C:nucleus"/>
    <property type="evidence" value="ECO:0007669"/>
    <property type="project" value="UniProtKB-SubCell"/>
</dbReference>
<feature type="region of interest" description="Disordered" evidence="7">
    <location>
        <begin position="1"/>
        <end position="23"/>
    </location>
</feature>
<feature type="compositionally biased region" description="Low complexity" evidence="7">
    <location>
        <begin position="353"/>
        <end position="363"/>
    </location>
</feature>
<evidence type="ECO:0000256" key="6">
    <source>
        <dbReference type="ARBA" id="ARBA00023306"/>
    </source>
</evidence>
<gene>
    <name evidence="9" type="ORF">MMEN_LOCUS10258</name>
</gene>
<keyword evidence="2" id="KW-1017">Isopeptide bond</keyword>
<evidence type="ECO:0000256" key="4">
    <source>
        <dbReference type="ARBA" id="ARBA00022843"/>
    </source>
</evidence>
<feature type="compositionally biased region" description="Basic residues" evidence="7">
    <location>
        <begin position="804"/>
        <end position="815"/>
    </location>
</feature>
<dbReference type="InterPro" id="IPR029334">
    <property type="entry name" value="PP1-bd"/>
</dbReference>
<feature type="region of interest" description="Disordered" evidence="7">
    <location>
        <begin position="430"/>
        <end position="541"/>
    </location>
</feature>
<evidence type="ECO:0000256" key="7">
    <source>
        <dbReference type="SAM" id="MobiDB-lite"/>
    </source>
</evidence>
<evidence type="ECO:0000256" key="3">
    <source>
        <dbReference type="ARBA" id="ARBA00022553"/>
    </source>
</evidence>
<evidence type="ECO:0000256" key="5">
    <source>
        <dbReference type="ARBA" id="ARBA00023242"/>
    </source>
</evidence>
<dbReference type="Proteomes" id="UP000677803">
    <property type="component" value="Unassembled WGS sequence"/>
</dbReference>
<feature type="compositionally biased region" description="Low complexity" evidence="7">
    <location>
        <begin position="506"/>
        <end position="517"/>
    </location>
</feature>
<evidence type="ECO:0000313" key="10">
    <source>
        <dbReference type="Proteomes" id="UP000677803"/>
    </source>
</evidence>
<feature type="region of interest" description="Disordered" evidence="7">
    <location>
        <begin position="253"/>
        <end position="410"/>
    </location>
</feature>
<feature type="compositionally biased region" description="Low complexity" evidence="7">
    <location>
        <begin position="459"/>
        <end position="469"/>
    </location>
</feature>
<keyword evidence="4" id="KW-0832">Ubl conjugation</keyword>
<feature type="region of interest" description="Disordered" evidence="7">
    <location>
        <begin position="663"/>
        <end position="753"/>
    </location>
</feature>
<comment type="subcellular location">
    <subcellularLocation>
        <location evidence="1">Nucleus</location>
    </subcellularLocation>
</comment>
<feature type="compositionally biased region" description="Basic and acidic residues" evidence="7">
    <location>
        <begin position="706"/>
        <end position="717"/>
    </location>
</feature>
<feature type="region of interest" description="Disordered" evidence="7">
    <location>
        <begin position="767"/>
        <end position="846"/>
    </location>
</feature>
<reference evidence="9" key="1">
    <citation type="submission" date="2021-05" db="EMBL/GenBank/DDBJ databases">
        <authorList>
            <person name="Tigano A."/>
        </authorList>
    </citation>
    <scope>NUCLEOTIDE SEQUENCE</scope>
</reference>
<keyword evidence="3" id="KW-0597">Phosphoprotein</keyword>
<dbReference type="PANTHER" id="PTHR21603:SF18">
    <property type="entry name" value="ANTIGEN KI-67-LIKE PROTEIN"/>
    <property type="match status" value="1"/>
</dbReference>
<dbReference type="GO" id="GO:0007088">
    <property type="term" value="P:regulation of mitotic nuclear division"/>
    <property type="evidence" value="ECO:0007669"/>
    <property type="project" value="TreeGrafter"/>
</dbReference>
<comment type="caution">
    <text evidence="9">The sequence shown here is derived from an EMBL/GenBank/DDBJ whole genome shotgun (WGS) entry which is preliminary data.</text>
</comment>
<keyword evidence="10" id="KW-1185">Reference proteome</keyword>
<evidence type="ECO:0000313" key="9">
    <source>
        <dbReference type="EMBL" id="CAG5920036.1"/>
    </source>
</evidence>
<evidence type="ECO:0000259" key="8">
    <source>
        <dbReference type="Pfam" id="PF15276"/>
    </source>
</evidence>
<feature type="compositionally biased region" description="Basic and acidic residues" evidence="7">
    <location>
        <begin position="836"/>
        <end position="846"/>
    </location>
</feature>
<evidence type="ECO:0000256" key="2">
    <source>
        <dbReference type="ARBA" id="ARBA00022499"/>
    </source>
</evidence>
<feature type="compositionally biased region" description="Low complexity" evidence="7">
    <location>
        <begin position="332"/>
        <end position="344"/>
    </location>
</feature>
<dbReference type="GO" id="GO:0051983">
    <property type="term" value="P:regulation of chromosome segregation"/>
    <property type="evidence" value="ECO:0007669"/>
    <property type="project" value="TreeGrafter"/>
</dbReference>
<feature type="region of interest" description="Disordered" evidence="7">
    <location>
        <begin position="554"/>
        <end position="642"/>
    </location>
</feature>
<keyword evidence="5" id="KW-0539">Nucleus</keyword>
<feature type="domain" description="PP1-binding" evidence="8">
    <location>
        <begin position="305"/>
        <end position="352"/>
    </location>
</feature>
<dbReference type="Pfam" id="PF15276">
    <property type="entry name" value="PP1_bind"/>
    <property type="match status" value="1"/>
</dbReference>
<feature type="region of interest" description="Disordered" evidence="7">
    <location>
        <begin position="205"/>
        <end position="238"/>
    </location>
</feature>
<dbReference type="GO" id="GO:0005694">
    <property type="term" value="C:chromosome"/>
    <property type="evidence" value="ECO:0007669"/>
    <property type="project" value="TreeGrafter"/>
</dbReference>
<organism evidence="9 10">
    <name type="scientific">Menidia menidia</name>
    <name type="common">Atlantic silverside</name>
    <dbReference type="NCBI Taxonomy" id="238744"/>
    <lineage>
        <taxon>Eukaryota</taxon>
        <taxon>Metazoa</taxon>
        <taxon>Chordata</taxon>
        <taxon>Craniata</taxon>
        <taxon>Vertebrata</taxon>
        <taxon>Euteleostomi</taxon>
        <taxon>Actinopterygii</taxon>
        <taxon>Neopterygii</taxon>
        <taxon>Teleostei</taxon>
        <taxon>Neoteleostei</taxon>
        <taxon>Acanthomorphata</taxon>
        <taxon>Ovalentaria</taxon>
        <taxon>Atherinomorphae</taxon>
        <taxon>Atheriniformes</taxon>
        <taxon>Atherinopsidae</taxon>
        <taxon>Menidiinae</taxon>
        <taxon>Menidia</taxon>
    </lineage>
</organism>
<name>A0A8S4AXJ7_9TELE</name>
<proteinExistence type="predicted"/>
<protein>
    <submittedName>
        <fullName evidence="9">(Atlantic silverside) hypothetical protein</fullName>
    </submittedName>
</protein>
<keyword evidence="6" id="KW-0131">Cell cycle</keyword>
<dbReference type="AlphaFoldDB" id="A0A8S4AXJ7"/>
<evidence type="ECO:0000256" key="1">
    <source>
        <dbReference type="ARBA" id="ARBA00004123"/>
    </source>
</evidence>
<feature type="compositionally biased region" description="Basic and acidic residues" evidence="7">
    <location>
        <begin position="619"/>
        <end position="630"/>
    </location>
</feature>
<dbReference type="OrthoDB" id="9947694at2759"/>